<reference evidence="3" key="1">
    <citation type="submission" date="2022-01" db="EMBL/GenBank/DDBJ databases">
        <authorList>
            <person name="Criscuolo A."/>
        </authorList>
    </citation>
    <scope>NUCLEOTIDE SEQUENCE</scope>
    <source>
        <strain evidence="3">CIP111893</strain>
    </source>
</reference>
<keyword evidence="2" id="KW-0472">Membrane</keyword>
<sequence length="253" mass="27319">MKHEPEEKIVKAPRWRRWLLIFGAMMLLLFGAVWYAYDRMTDHLLEVLMEESLPLNETTELAGAASRNSEQEDSVSNKTPRTASQPIGDDSVDAASNPSSTSQGTGAEEDAAASSNQPNGENGTNAGNQSSDENIGSNAGNQPSAENGAHTGKKSGSANKAGISVDEASEAGSKVTMMEKIEIGSVLLQHWSADDLKSFQSTLGGGLTVEEKRELKRKAMEQLSEEEYNRLIAIAKKYGMSQGKSYKQSSEEE</sequence>
<organism evidence="3 4">
    <name type="scientific">Paenibacillus plantiphilus</name>
    <dbReference type="NCBI Taxonomy" id="2905650"/>
    <lineage>
        <taxon>Bacteria</taxon>
        <taxon>Bacillati</taxon>
        <taxon>Bacillota</taxon>
        <taxon>Bacilli</taxon>
        <taxon>Bacillales</taxon>
        <taxon>Paenibacillaceae</taxon>
        <taxon>Paenibacillus</taxon>
    </lineage>
</organism>
<feature type="compositionally biased region" description="Polar residues" evidence="1">
    <location>
        <begin position="113"/>
        <end position="145"/>
    </location>
</feature>
<gene>
    <name evidence="3" type="ORF">PAECIP111893_02639</name>
</gene>
<dbReference type="EMBL" id="CAKMMF010000013">
    <property type="protein sequence ID" value="CAH1206881.1"/>
    <property type="molecule type" value="Genomic_DNA"/>
</dbReference>
<evidence type="ECO:0000313" key="4">
    <source>
        <dbReference type="Proteomes" id="UP000838686"/>
    </source>
</evidence>
<protein>
    <recommendedName>
        <fullName evidence="5">Host cell surface-exposed lipoprotein</fullName>
    </recommendedName>
</protein>
<feature type="compositionally biased region" description="Polar residues" evidence="1">
    <location>
        <begin position="74"/>
        <end position="85"/>
    </location>
</feature>
<feature type="region of interest" description="Disordered" evidence="1">
    <location>
        <begin position="59"/>
        <end position="174"/>
    </location>
</feature>
<accession>A0ABN8GE99</accession>
<evidence type="ECO:0000256" key="2">
    <source>
        <dbReference type="SAM" id="Phobius"/>
    </source>
</evidence>
<keyword evidence="2" id="KW-0812">Transmembrane</keyword>
<evidence type="ECO:0000313" key="3">
    <source>
        <dbReference type="EMBL" id="CAH1206881.1"/>
    </source>
</evidence>
<proteinExistence type="predicted"/>
<feature type="transmembrane region" description="Helical" evidence="2">
    <location>
        <begin position="18"/>
        <end position="37"/>
    </location>
</feature>
<evidence type="ECO:0000256" key="1">
    <source>
        <dbReference type="SAM" id="MobiDB-lite"/>
    </source>
</evidence>
<dbReference type="RefSeq" id="WP_236342952.1">
    <property type="nucleotide sequence ID" value="NZ_CAKMMF010000013.1"/>
</dbReference>
<evidence type="ECO:0008006" key="5">
    <source>
        <dbReference type="Google" id="ProtNLM"/>
    </source>
</evidence>
<keyword evidence="2" id="KW-1133">Transmembrane helix</keyword>
<dbReference type="Proteomes" id="UP000838686">
    <property type="component" value="Unassembled WGS sequence"/>
</dbReference>
<feature type="compositionally biased region" description="Polar residues" evidence="1">
    <location>
        <begin position="94"/>
        <end position="105"/>
    </location>
</feature>
<comment type="caution">
    <text evidence="3">The sequence shown here is derived from an EMBL/GenBank/DDBJ whole genome shotgun (WGS) entry which is preliminary data.</text>
</comment>
<keyword evidence="4" id="KW-1185">Reference proteome</keyword>
<name>A0ABN8GE99_9BACL</name>